<gene>
    <name evidence="1" type="ORF">ITX44_36580</name>
</gene>
<organism evidence="1 2">
    <name type="scientific">Actinacidiphila acididurans</name>
    <dbReference type="NCBI Taxonomy" id="2784346"/>
    <lineage>
        <taxon>Bacteria</taxon>
        <taxon>Bacillati</taxon>
        <taxon>Actinomycetota</taxon>
        <taxon>Actinomycetes</taxon>
        <taxon>Kitasatosporales</taxon>
        <taxon>Streptomycetaceae</taxon>
        <taxon>Actinacidiphila</taxon>
    </lineage>
</organism>
<reference evidence="1 2" key="1">
    <citation type="submission" date="2021-01" db="EMBL/GenBank/DDBJ databases">
        <title>Streptomyces acididurans sp. nov., isolated from a peat swamp forest soil.</title>
        <authorList>
            <person name="Chantavorakit T."/>
            <person name="Duangmal K."/>
        </authorList>
    </citation>
    <scope>NUCLEOTIDE SEQUENCE [LARGE SCALE GENOMIC DNA]</scope>
    <source>
        <strain evidence="1 2">KK5PA1</strain>
    </source>
</reference>
<comment type="caution">
    <text evidence="1">The sequence shown here is derived from an EMBL/GenBank/DDBJ whole genome shotgun (WGS) entry which is preliminary data.</text>
</comment>
<dbReference type="Proteomes" id="UP000749040">
    <property type="component" value="Unassembled WGS sequence"/>
</dbReference>
<evidence type="ECO:0000313" key="2">
    <source>
        <dbReference type="Proteomes" id="UP000749040"/>
    </source>
</evidence>
<evidence type="ECO:0000313" key="1">
    <source>
        <dbReference type="EMBL" id="MBM9509980.1"/>
    </source>
</evidence>
<name>A0ABS2U311_9ACTN</name>
<keyword evidence="2" id="KW-1185">Reference proteome</keyword>
<dbReference type="EMBL" id="JADKYB010000030">
    <property type="protein sequence ID" value="MBM9509980.1"/>
    <property type="molecule type" value="Genomic_DNA"/>
</dbReference>
<protein>
    <submittedName>
        <fullName evidence="1">Uncharacterized protein</fullName>
    </submittedName>
</protein>
<proteinExistence type="predicted"/>
<accession>A0ABS2U311</accession>
<dbReference type="RefSeq" id="WP_205363569.1">
    <property type="nucleotide sequence ID" value="NZ_JADKYB010000030.1"/>
</dbReference>
<sequence>MTVNVSLPANVTVSIPGAQGPRGNTTLNGLGTPTSTVGIDGDWYYDLTAYPSTVTLYGPKAAGAWPAQGVVIGGGGTAGALLAANNLGDVQDTPTARGNLGLGAAAVRNVGTTTGTCAAGDDARFTEIVGLPVTGTPATGKAPVCTSGSALAWTTISGGGGGVTPVFYDDPVGAGIVTLTTVADWTPVIGTGGKHVGRTIPARAGDVILWSPSFLRTGTTMFLDAVIRAGDGTISRFVSSGTTTPNVEGYAPWYAQSGSFPGVGGTRAFTVQPGEIDPSGNWTLEMIYKGGDDTCRVYFGDGYDGYWPLIRWPLGT</sequence>